<keyword evidence="6 7" id="KW-0472">Membrane</keyword>
<evidence type="ECO:0000256" key="4">
    <source>
        <dbReference type="ARBA" id="ARBA00022692"/>
    </source>
</evidence>
<dbReference type="InterPro" id="IPR018108">
    <property type="entry name" value="MCP_transmembrane"/>
</dbReference>
<dbReference type="PANTHER" id="PTHR46181">
    <property type="entry name" value="MITOCHONDRIAL GLYCINE TRANSPORTER"/>
    <property type="match status" value="1"/>
</dbReference>
<dbReference type="GO" id="GO:0015187">
    <property type="term" value="F:glycine transmembrane transporter activity"/>
    <property type="evidence" value="ECO:0007669"/>
    <property type="project" value="TreeGrafter"/>
</dbReference>
<dbReference type="InterPro" id="IPR023395">
    <property type="entry name" value="MCP_dom_sf"/>
</dbReference>
<dbReference type="Proteomes" id="UP000440578">
    <property type="component" value="Unassembled WGS sequence"/>
</dbReference>
<keyword evidence="4 7" id="KW-0812">Transmembrane</keyword>
<dbReference type="PROSITE" id="PS50920">
    <property type="entry name" value="SOLCAR"/>
    <property type="match status" value="3"/>
</dbReference>
<dbReference type="PROSITE" id="PS51257">
    <property type="entry name" value="PROKAR_LIPOPROTEIN"/>
    <property type="match status" value="1"/>
</dbReference>
<reference evidence="9 10" key="1">
    <citation type="submission" date="2019-07" db="EMBL/GenBank/DDBJ databases">
        <title>Draft genome assembly of a fouling barnacle, Amphibalanus amphitrite (Darwin, 1854): The first reference genome for Thecostraca.</title>
        <authorList>
            <person name="Kim W."/>
        </authorList>
    </citation>
    <scope>NUCLEOTIDE SEQUENCE [LARGE SCALE GENOMIC DNA]</scope>
    <source>
        <strain evidence="9">SNU_AA5</strain>
        <tissue evidence="9">Soma without cirri and trophi</tissue>
    </source>
</reference>
<proteinExistence type="inferred from homology"/>
<keyword evidence="3 8" id="KW-0813">Transport</keyword>
<comment type="similarity">
    <text evidence="2 8">Belongs to the mitochondrial carrier (TC 2.A.29) family.</text>
</comment>
<dbReference type="Gene3D" id="1.50.40.10">
    <property type="entry name" value="Mitochondrial carrier domain"/>
    <property type="match status" value="1"/>
</dbReference>
<evidence type="ECO:0000256" key="1">
    <source>
        <dbReference type="ARBA" id="ARBA00004141"/>
    </source>
</evidence>
<protein>
    <submittedName>
        <fullName evidence="9">Mitochondrial glycine transporter</fullName>
    </submittedName>
</protein>
<dbReference type="PRINTS" id="PR00926">
    <property type="entry name" value="MITOCARRIER"/>
</dbReference>
<dbReference type="SUPFAM" id="SSF103506">
    <property type="entry name" value="Mitochondrial carrier"/>
    <property type="match status" value="1"/>
</dbReference>
<dbReference type="AlphaFoldDB" id="A0A6A4VAL1"/>
<dbReference type="InterPro" id="IPR002067">
    <property type="entry name" value="MCP"/>
</dbReference>
<feature type="repeat" description="Solcar" evidence="7">
    <location>
        <begin position="140"/>
        <end position="220"/>
    </location>
</feature>
<comment type="subcellular location">
    <subcellularLocation>
        <location evidence="1">Membrane</location>
        <topology evidence="1">Multi-pass membrane protein</topology>
    </subcellularLocation>
</comment>
<gene>
    <name evidence="9" type="primary">SLC25A38</name>
    <name evidence="9" type="ORF">FJT64_011075</name>
</gene>
<evidence type="ECO:0000256" key="7">
    <source>
        <dbReference type="PROSITE-ProRule" id="PRU00282"/>
    </source>
</evidence>
<evidence type="ECO:0000256" key="2">
    <source>
        <dbReference type="ARBA" id="ARBA00006375"/>
    </source>
</evidence>
<evidence type="ECO:0000256" key="5">
    <source>
        <dbReference type="ARBA" id="ARBA00022737"/>
    </source>
</evidence>
<organism evidence="9 10">
    <name type="scientific">Amphibalanus amphitrite</name>
    <name type="common">Striped barnacle</name>
    <name type="synonym">Balanus amphitrite</name>
    <dbReference type="NCBI Taxonomy" id="1232801"/>
    <lineage>
        <taxon>Eukaryota</taxon>
        <taxon>Metazoa</taxon>
        <taxon>Ecdysozoa</taxon>
        <taxon>Arthropoda</taxon>
        <taxon>Crustacea</taxon>
        <taxon>Multicrustacea</taxon>
        <taxon>Cirripedia</taxon>
        <taxon>Thoracica</taxon>
        <taxon>Thoracicalcarea</taxon>
        <taxon>Balanomorpha</taxon>
        <taxon>Balanoidea</taxon>
        <taxon>Balanidae</taxon>
        <taxon>Amphibalaninae</taxon>
        <taxon>Amphibalanus</taxon>
    </lineage>
</organism>
<sequence length="318" mass="33917">MASGRREKAVMSPLLKSFLAGSFSGSCRWSPLLSNLCLSLLFQSPLLKSFLAGSFSGSCSTVLFQPLDLVKTRLQASVLRGNSPSGMATVLWSVIKDESPRALWKGVVPSLTRVVPGVGLHFSALHLLRSALNHPPSATEALLIGGSARALAGAATIPATVIKTRCESGIYDYRGVAQALQLIYRTEGHRGLTRGLLPTLLRDVPFSSFYFMFYSQARGALPTEVTSGQWGDLATFCCGLVSGLGASVVTQPADVVKTRVQLTALAAGGSGSLTNAIGLIYQEGGSRAFFYGLAPRVLRRTFMAAMAWTVYERVSKTF</sequence>
<evidence type="ECO:0000256" key="8">
    <source>
        <dbReference type="RuleBase" id="RU000488"/>
    </source>
</evidence>
<dbReference type="Pfam" id="PF00153">
    <property type="entry name" value="Mito_carr"/>
    <property type="match status" value="3"/>
</dbReference>
<dbReference type="GO" id="GO:1904983">
    <property type="term" value="P:glycine import into mitochondrion"/>
    <property type="evidence" value="ECO:0007669"/>
    <property type="project" value="TreeGrafter"/>
</dbReference>
<dbReference type="EMBL" id="VIIS01001930">
    <property type="protein sequence ID" value="KAF0290805.1"/>
    <property type="molecule type" value="Genomic_DNA"/>
</dbReference>
<evidence type="ECO:0000256" key="3">
    <source>
        <dbReference type="ARBA" id="ARBA00022448"/>
    </source>
</evidence>
<comment type="caution">
    <text evidence="9">The sequence shown here is derived from an EMBL/GenBank/DDBJ whole genome shotgun (WGS) entry which is preliminary data.</text>
</comment>
<evidence type="ECO:0000313" key="9">
    <source>
        <dbReference type="EMBL" id="KAF0290805.1"/>
    </source>
</evidence>
<keyword evidence="10" id="KW-1185">Reference proteome</keyword>
<evidence type="ECO:0000313" key="10">
    <source>
        <dbReference type="Proteomes" id="UP000440578"/>
    </source>
</evidence>
<dbReference type="OrthoDB" id="1924968at2759"/>
<keyword evidence="5" id="KW-0677">Repeat</keyword>
<evidence type="ECO:0000256" key="6">
    <source>
        <dbReference type="ARBA" id="ARBA00023136"/>
    </source>
</evidence>
<dbReference type="PANTHER" id="PTHR46181:SF3">
    <property type="entry name" value="MITOCHONDRIAL GLYCINE TRANSPORTER"/>
    <property type="match status" value="1"/>
</dbReference>
<accession>A0A6A4VAL1</accession>
<name>A0A6A4VAL1_AMPAM</name>
<feature type="repeat" description="Solcar" evidence="7">
    <location>
        <begin position="230"/>
        <end position="317"/>
    </location>
</feature>
<dbReference type="GO" id="GO:0016020">
    <property type="term" value="C:membrane"/>
    <property type="evidence" value="ECO:0007669"/>
    <property type="project" value="UniProtKB-SubCell"/>
</dbReference>
<feature type="repeat" description="Solcar" evidence="7">
    <location>
        <begin position="44"/>
        <end position="131"/>
    </location>
</feature>
<dbReference type="GO" id="GO:0005739">
    <property type="term" value="C:mitochondrion"/>
    <property type="evidence" value="ECO:0007669"/>
    <property type="project" value="TreeGrafter"/>
</dbReference>